<evidence type="ECO:0000259" key="2">
    <source>
        <dbReference type="PROSITE" id="PS50930"/>
    </source>
</evidence>
<comment type="caution">
    <text evidence="3">The sequence shown here is derived from an EMBL/GenBank/DDBJ whole genome shotgun (WGS) entry which is preliminary data.</text>
</comment>
<dbReference type="Gene3D" id="2.40.50.1020">
    <property type="entry name" value="LytTr DNA-binding domain"/>
    <property type="match status" value="1"/>
</dbReference>
<dbReference type="InterPro" id="IPR046947">
    <property type="entry name" value="LytR-like"/>
</dbReference>
<proteinExistence type="predicted"/>
<keyword evidence="1" id="KW-0472">Membrane</keyword>
<evidence type="ECO:0000256" key="1">
    <source>
        <dbReference type="SAM" id="Phobius"/>
    </source>
</evidence>
<sequence length="288" mass="33649">MFRFFSKISSKKKHIAIITLVFIIAILFEALQQIFYIKRFNLAQNIQFFDILKSQSYKWFIWVVLSSILIWYTKQKSSQKNNNYFLYGAVILGLVFLSVIIISIIQFSISNDTFSWILLFDEYVTFFTFQKAPIYTLGYIAIAIIMHFYFTNEALQIKVEGLSELKKTNANLYKKLSKYNDDNTRVLNIKIGNKRKIIPVIDIYWIEADDYCVKVHTNKNNSYTMRSSLKALNDKLSNNFLRVHRKAIVNMDVVKELNMSSTPKLVLNNNIEISVSKSNLKLVKSFIG</sequence>
<feature type="transmembrane region" description="Helical" evidence="1">
    <location>
        <begin position="84"/>
        <end position="109"/>
    </location>
</feature>
<dbReference type="PROSITE" id="PS50930">
    <property type="entry name" value="HTH_LYTTR"/>
    <property type="match status" value="1"/>
</dbReference>
<protein>
    <submittedName>
        <fullName evidence="3">LytTR family transcriptional regulator</fullName>
    </submittedName>
</protein>
<name>A0ABT0QI38_9FLAO</name>
<reference evidence="3" key="1">
    <citation type="submission" date="2022-05" db="EMBL/GenBank/DDBJ databases">
        <authorList>
            <person name="Park J.-S."/>
        </authorList>
    </citation>
    <scope>NUCLEOTIDE SEQUENCE</scope>
    <source>
        <strain evidence="3">2012CJ34-3</strain>
    </source>
</reference>
<accession>A0ABT0QI38</accession>
<dbReference type="EMBL" id="JAMFLZ010000010">
    <property type="protein sequence ID" value="MCL6296647.1"/>
    <property type="molecule type" value="Genomic_DNA"/>
</dbReference>
<organism evidence="3 4">
    <name type="scientific">Jejuia spongiicola</name>
    <dbReference type="NCBI Taxonomy" id="2942207"/>
    <lineage>
        <taxon>Bacteria</taxon>
        <taxon>Pseudomonadati</taxon>
        <taxon>Bacteroidota</taxon>
        <taxon>Flavobacteriia</taxon>
        <taxon>Flavobacteriales</taxon>
        <taxon>Flavobacteriaceae</taxon>
        <taxon>Jejuia</taxon>
    </lineage>
</organism>
<evidence type="ECO:0000313" key="4">
    <source>
        <dbReference type="Proteomes" id="UP001165381"/>
    </source>
</evidence>
<dbReference type="Pfam" id="PF04397">
    <property type="entry name" value="LytTR"/>
    <property type="match status" value="1"/>
</dbReference>
<dbReference type="PANTHER" id="PTHR37299">
    <property type="entry name" value="TRANSCRIPTIONAL REGULATOR-RELATED"/>
    <property type="match status" value="1"/>
</dbReference>
<feature type="transmembrane region" description="Helical" evidence="1">
    <location>
        <begin position="132"/>
        <end position="150"/>
    </location>
</feature>
<keyword evidence="1" id="KW-1133">Transmembrane helix</keyword>
<evidence type="ECO:0000313" key="3">
    <source>
        <dbReference type="EMBL" id="MCL6296647.1"/>
    </source>
</evidence>
<feature type="domain" description="HTH LytTR-type" evidence="2">
    <location>
        <begin position="187"/>
        <end position="288"/>
    </location>
</feature>
<feature type="transmembrane region" description="Helical" evidence="1">
    <location>
        <begin position="56"/>
        <end position="72"/>
    </location>
</feature>
<keyword evidence="4" id="KW-1185">Reference proteome</keyword>
<dbReference type="SMART" id="SM00850">
    <property type="entry name" value="LytTR"/>
    <property type="match status" value="1"/>
</dbReference>
<gene>
    <name evidence="3" type="ORF">M3P09_16690</name>
</gene>
<keyword evidence="1" id="KW-0812">Transmembrane</keyword>
<dbReference type="InterPro" id="IPR007492">
    <property type="entry name" value="LytTR_DNA-bd_dom"/>
</dbReference>
<dbReference type="Proteomes" id="UP001165381">
    <property type="component" value="Unassembled WGS sequence"/>
</dbReference>
<dbReference type="PANTHER" id="PTHR37299:SF1">
    <property type="entry name" value="STAGE 0 SPORULATION PROTEIN A HOMOLOG"/>
    <property type="match status" value="1"/>
</dbReference>
<dbReference type="RefSeq" id="WP_249973985.1">
    <property type="nucleotide sequence ID" value="NZ_JAMFLZ010000010.1"/>
</dbReference>